<dbReference type="GO" id="GO:0016020">
    <property type="term" value="C:membrane"/>
    <property type="evidence" value="ECO:0007669"/>
    <property type="project" value="InterPro"/>
</dbReference>
<keyword evidence="7" id="KW-0325">Glycoprotein</keyword>
<dbReference type="GO" id="GO:0016051">
    <property type="term" value="P:carbohydrate biosynthetic process"/>
    <property type="evidence" value="ECO:0007669"/>
    <property type="project" value="InterPro"/>
</dbReference>
<dbReference type="InterPro" id="IPR027417">
    <property type="entry name" value="P-loop_NTPase"/>
</dbReference>
<dbReference type="Pfam" id="PF03567">
    <property type="entry name" value="Sulfotransfer_2"/>
    <property type="match status" value="1"/>
</dbReference>
<evidence type="ECO:0000256" key="6">
    <source>
        <dbReference type="ARBA" id="ARBA00023136"/>
    </source>
</evidence>
<dbReference type="EMBL" id="QMBQ01000003">
    <property type="protein sequence ID" value="RAZ77252.1"/>
    <property type="molecule type" value="Genomic_DNA"/>
</dbReference>
<keyword evidence="5" id="KW-0333">Golgi apparatus</keyword>
<dbReference type="InterPro" id="IPR005331">
    <property type="entry name" value="Sulfotransferase"/>
</dbReference>
<evidence type="ECO:0008006" key="10">
    <source>
        <dbReference type="Google" id="ProtNLM"/>
    </source>
</evidence>
<keyword evidence="3" id="KW-0812">Transmembrane</keyword>
<gene>
    <name evidence="8" type="ORF">DPM35_12270</name>
</gene>
<dbReference type="InterPro" id="IPR018011">
    <property type="entry name" value="Carb_sulfotrans_8-10"/>
</dbReference>
<dbReference type="PANTHER" id="PTHR12137:SF54">
    <property type="entry name" value="CARBOHYDRATE SULFOTRANSFERASE"/>
    <property type="match status" value="1"/>
</dbReference>
<evidence type="ECO:0000256" key="1">
    <source>
        <dbReference type="ARBA" id="ARBA00004323"/>
    </source>
</evidence>
<dbReference type="GO" id="GO:0008146">
    <property type="term" value="F:sulfotransferase activity"/>
    <property type="evidence" value="ECO:0007669"/>
    <property type="project" value="InterPro"/>
</dbReference>
<keyword evidence="9" id="KW-1185">Reference proteome</keyword>
<protein>
    <recommendedName>
        <fullName evidence="10">Sulfotransferase family protein</fullName>
    </recommendedName>
</protein>
<evidence type="ECO:0000313" key="8">
    <source>
        <dbReference type="EMBL" id="RAZ77252.1"/>
    </source>
</evidence>
<reference evidence="8 9" key="1">
    <citation type="submission" date="2018-07" db="EMBL/GenBank/DDBJ databases">
        <title>Diversity of Mesorhizobium strains in Brazil.</title>
        <authorList>
            <person name="Helene L.C.F."/>
            <person name="Dall'Agnol R."/>
            <person name="Delamuta J.R.M."/>
            <person name="Hungria M."/>
        </authorList>
    </citation>
    <scope>NUCLEOTIDE SEQUENCE [LARGE SCALE GENOMIC DNA]</scope>
    <source>
        <strain evidence="8 9">CNPSo 3140</strain>
    </source>
</reference>
<evidence type="ECO:0000256" key="2">
    <source>
        <dbReference type="ARBA" id="ARBA00022679"/>
    </source>
</evidence>
<keyword evidence="6" id="KW-0472">Membrane</keyword>
<dbReference type="SUPFAM" id="SSF52540">
    <property type="entry name" value="P-loop containing nucleoside triphosphate hydrolases"/>
    <property type="match status" value="1"/>
</dbReference>
<evidence type="ECO:0000256" key="4">
    <source>
        <dbReference type="ARBA" id="ARBA00022989"/>
    </source>
</evidence>
<dbReference type="AlphaFoldDB" id="A0A330GTC8"/>
<evidence type="ECO:0000256" key="5">
    <source>
        <dbReference type="ARBA" id="ARBA00023034"/>
    </source>
</evidence>
<comment type="caution">
    <text evidence="8">The sequence shown here is derived from an EMBL/GenBank/DDBJ whole genome shotgun (WGS) entry which is preliminary data.</text>
</comment>
<dbReference type="RefSeq" id="WP_112127519.1">
    <property type="nucleotide sequence ID" value="NZ_QMBQ01000003.1"/>
</dbReference>
<evidence type="ECO:0000256" key="3">
    <source>
        <dbReference type="ARBA" id="ARBA00022692"/>
    </source>
</evidence>
<comment type="subcellular location">
    <subcellularLocation>
        <location evidence="1">Golgi apparatus membrane</location>
        <topology evidence="1">Single-pass type II membrane protein</topology>
    </subcellularLocation>
</comment>
<sequence length="305" mass="34785">MITGPVETTDTSVTRKAKAGAMRRIERSLRPGLQGLRDRIKEPFLAWAYPEALSFYQRTMRGAYLPDDLIDVVPQLKILYLAVPKAASSRIRSNLAALIGNDTISGWTSSRNWRVHNRKASGLRAPRHSILQFYHLAVSPEALRFTFVRNPYARLLSCWADQYRDRPLVPGYGRVEVYLAHREKANPALPLGPDKTLSFQDFVAFACATSTWRIDKHWQQQSDIVELSGITFDLIGKTETFANDFKPVLDYVGASDEVRRAAIPPFHTSARRGLSDYFTPELAERIYRAYERDFDKFGYPRALPE</sequence>
<accession>A0A330GTC8</accession>
<name>A0A330GTC8_9HYPH</name>
<dbReference type="PANTHER" id="PTHR12137">
    <property type="entry name" value="CARBOHYDRATE SULFOTRANSFERASE"/>
    <property type="match status" value="1"/>
</dbReference>
<evidence type="ECO:0000256" key="7">
    <source>
        <dbReference type="ARBA" id="ARBA00023180"/>
    </source>
</evidence>
<keyword evidence="2" id="KW-0808">Transferase</keyword>
<dbReference type="OrthoDB" id="1407035at2"/>
<keyword evidence="4" id="KW-1133">Transmembrane helix</keyword>
<proteinExistence type="predicted"/>
<evidence type="ECO:0000313" key="9">
    <source>
        <dbReference type="Proteomes" id="UP000251956"/>
    </source>
</evidence>
<organism evidence="8 9">
    <name type="scientific">Mesorhizobium atlanticum</name>
    <dbReference type="NCBI Taxonomy" id="2233532"/>
    <lineage>
        <taxon>Bacteria</taxon>
        <taxon>Pseudomonadati</taxon>
        <taxon>Pseudomonadota</taxon>
        <taxon>Alphaproteobacteria</taxon>
        <taxon>Hyphomicrobiales</taxon>
        <taxon>Phyllobacteriaceae</taxon>
        <taxon>Mesorhizobium</taxon>
    </lineage>
</organism>
<dbReference type="Proteomes" id="UP000251956">
    <property type="component" value="Unassembled WGS sequence"/>
</dbReference>